<accession>A0A0W0YVM3</accession>
<name>A0A0W0YVM3_9GAMM</name>
<dbReference type="Gene3D" id="3.40.50.1000">
    <property type="entry name" value="HAD superfamily/HAD-like"/>
    <property type="match status" value="1"/>
</dbReference>
<protein>
    <submittedName>
        <fullName evidence="2">HAD-superfamily phosphatase</fullName>
    </submittedName>
</protein>
<dbReference type="InterPro" id="IPR010037">
    <property type="entry name" value="FkbH_domain"/>
</dbReference>
<dbReference type="AlphaFoldDB" id="A0A0W0YVM3"/>
<dbReference type="Pfam" id="PF21211">
    <property type="entry name" value="FkbH_N"/>
    <property type="match status" value="1"/>
</dbReference>
<sequence>MKKDNKNKSSRQHSLLSYPYDCGLILRKKQAIKRELLLKDSLLVKKIAILGGSTTSEIKDILELFLLNQGIKPEFYESEFNRYFEESVFENKALQTFKPDIIYLHLTHKNINTFPEINNSLAQIEHLLQQEQEKLSRIWASLAQYQCPIIQNNFDPPQYRILGNLDSSDPHGALNYINKLNSFLAESAQKQSHLHIHDINYLAARIGLERWFDYPLWYTAKYAVSYEAIPHLAQSLSAVIAALSGMAKKCLVLDLDNTCWGGQIGDDGLEGIAIGRDSALAEVFADFQHYLKLLKSRGIILAICSKNDLAVAKNGFTHPDTVLTEQDFSAFEANWEDKDKNLLKIADQLNLGLDSFVFIDDNPAERQLIHDALPQVNVPDIGSDPAHFINIIDKNYYFETSGITAEDVNRHEFYSRKAMYDKPEHRLDYGAYLDSLAMSAEIKPFSAPNVPRITQLINKTHQFNLTNKTYTANEIESISNDPDYIGLYGRLADVYGDHGLISVIIGHIHDKECHIESWLMSCRVFKRTMEYALFDALTKKCKESGIETIKGYYNPTSKNGLVIDLYKNLGFTCVENKNHVSIWQLQLKNYKKKNYHIKVN</sequence>
<dbReference type="PATRIC" id="fig|1122169.6.peg.1633"/>
<dbReference type="Gene3D" id="3.40.50.1110">
    <property type="entry name" value="SGNH hydrolase"/>
    <property type="match status" value="1"/>
</dbReference>
<dbReference type="GO" id="GO:0016788">
    <property type="term" value="F:hydrolase activity, acting on ester bonds"/>
    <property type="evidence" value="ECO:0007669"/>
    <property type="project" value="UniProtKB-ARBA"/>
</dbReference>
<reference evidence="2 3" key="1">
    <citation type="submission" date="2015-11" db="EMBL/GenBank/DDBJ databases">
        <title>Genomic analysis of 38 Legionella species identifies large and diverse effector repertoires.</title>
        <authorList>
            <person name="Burstein D."/>
            <person name="Amaro F."/>
            <person name="Zusman T."/>
            <person name="Lifshitz Z."/>
            <person name="Cohen O."/>
            <person name="Gilbert J.A."/>
            <person name="Pupko T."/>
            <person name="Shuman H.A."/>
            <person name="Segal G."/>
        </authorList>
    </citation>
    <scope>NUCLEOTIDE SEQUENCE [LARGE SCALE GENOMIC DNA]</scope>
    <source>
        <strain evidence="2 3">ATCC 49655</strain>
    </source>
</reference>
<dbReference type="InterPro" id="IPR049369">
    <property type="entry name" value="BF1531-like_N"/>
</dbReference>
<dbReference type="InterPro" id="IPR010033">
    <property type="entry name" value="HAD_SF_ppase_IIIC"/>
</dbReference>
<proteinExistence type="predicted"/>
<dbReference type="InterPro" id="IPR036514">
    <property type="entry name" value="SGNH_hydro_sf"/>
</dbReference>
<dbReference type="NCBIfam" id="TIGR01686">
    <property type="entry name" value="FkbH"/>
    <property type="match status" value="1"/>
</dbReference>
<dbReference type="InterPro" id="IPR023214">
    <property type="entry name" value="HAD_sf"/>
</dbReference>
<dbReference type="NCBIfam" id="TIGR01681">
    <property type="entry name" value="HAD-SF-IIIC"/>
    <property type="match status" value="1"/>
</dbReference>
<dbReference type="RefSeq" id="WP_018577631.1">
    <property type="nucleotide sequence ID" value="NZ_KB892404.1"/>
</dbReference>
<dbReference type="EMBL" id="LNYW01000043">
    <property type="protein sequence ID" value="KTD60702.1"/>
    <property type="molecule type" value="Genomic_DNA"/>
</dbReference>
<dbReference type="InterPro" id="IPR036412">
    <property type="entry name" value="HAD-like_sf"/>
</dbReference>
<dbReference type="SUPFAM" id="SSF56784">
    <property type="entry name" value="HAD-like"/>
    <property type="match status" value="1"/>
</dbReference>
<evidence type="ECO:0000313" key="3">
    <source>
        <dbReference type="Proteomes" id="UP000054600"/>
    </source>
</evidence>
<comment type="caution">
    <text evidence="2">The sequence shown here is derived from an EMBL/GenBank/DDBJ whole genome shotgun (WGS) entry which is preliminary data.</text>
</comment>
<keyword evidence="3" id="KW-1185">Reference proteome</keyword>
<evidence type="ECO:0000313" key="2">
    <source>
        <dbReference type="EMBL" id="KTD60702.1"/>
    </source>
</evidence>
<feature type="domain" description="BF1531-like N-terminal" evidence="1">
    <location>
        <begin position="46"/>
        <end position="240"/>
    </location>
</feature>
<dbReference type="Proteomes" id="UP000054600">
    <property type="component" value="Unassembled WGS sequence"/>
</dbReference>
<evidence type="ECO:0000259" key="1">
    <source>
        <dbReference type="Pfam" id="PF21211"/>
    </source>
</evidence>
<gene>
    <name evidence="2" type="ORF">Lsha_1419</name>
</gene>
<dbReference type="eggNOG" id="COG3882">
    <property type="taxonomic scope" value="Bacteria"/>
</dbReference>
<organism evidence="2 3">
    <name type="scientific">Legionella shakespearei DSM 23087</name>
    <dbReference type="NCBI Taxonomy" id="1122169"/>
    <lineage>
        <taxon>Bacteria</taxon>
        <taxon>Pseudomonadati</taxon>
        <taxon>Pseudomonadota</taxon>
        <taxon>Gammaproteobacteria</taxon>
        <taxon>Legionellales</taxon>
        <taxon>Legionellaceae</taxon>
        <taxon>Legionella</taxon>
    </lineage>
</organism>
<dbReference type="STRING" id="1122169.Lsha_1419"/>